<reference evidence="1 2" key="1">
    <citation type="submission" date="2020-07" db="EMBL/GenBank/DDBJ databases">
        <title>Halosimplex litoreum sp. nov. and Halosimplex rubrum sp. nov., isolated from different salt environments.</title>
        <authorList>
            <person name="Cui H."/>
        </authorList>
    </citation>
    <scope>NUCLEOTIDE SEQUENCE [LARGE SCALE GENOMIC DNA]</scope>
    <source>
        <strain evidence="1 2">R2</strain>
    </source>
</reference>
<organism evidence="1 2">
    <name type="scientific">Halosimplex pelagicum</name>
    <dbReference type="NCBI Taxonomy" id="869886"/>
    <lineage>
        <taxon>Archaea</taxon>
        <taxon>Methanobacteriati</taxon>
        <taxon>Methanobacteriota</taxon>
        <taxon>Stenosarchaea group</taxon>
        <taxon>Halobacteria</taxon>
        <taxon>Halobacteriales</taxon>
        <taxon>Haloarculaceae</taxon>
        <taxon>Halosimplex</taxon>
    </lineage>
</organism>
<accession>A0A7D5P6V8</accession>
<dbReference type="RefSeq" id="WP_179922714.1">
    <property type="nucleotide sequence ID" value="NZ_CP058909.1"/>
</dbReference>
<evidence type="ECO:0000313" key="2">
    <source>
        <dbReference type="Proteomes" id="UP000509346"/>
    </source>
</evidence>
<dbReference type="Proteomes" id="UP000509346">
    <property type="component" value="Chromosome"/>
</dbReference>
<proteinExistence type="predicted"/>
<dbReference type="GeneID" id="56083278"/>
<name>A0A7D5P6V8_9EURY</name>
<keyword evidence="2" id="KW-1185">Reference proteome</keyword>
<protein>
    <submittedName>
        <fullName evidence="1">Uncharacterized protein</fullName>
    </submittedName>
</protein>
<evidence type="ECO:0000313" key="1">
    <source>
        <dbReference type="EMBL" id="QLH82246.1"/>
    </source>
</evidence>
<dbReference type="KEGG" id="hpel:HZS54_11775"/>
<dbReference type="EMBL" id="CP058909">
    <property type="protein sequence ID" value="QLH82246.1"/>
    <property type="molecule type" value="Genomic_DNA"/>
</dbReference>
<sequence>MIVIDTAFQIAEAYGQQHAGTGRNASSTTLPDRQAIGYDVFLDGDSIDRFEFQDEVEPGFPKLRKQHKRYERSSNWDERDTKLYGEPPFPDQRFFIEYGDGPYIKLTVHFNQYITRHGGYCYERRSRTFVPRSYPNDELAHYRISREQLKEWVLEFLPSDPNRIRSEDDVNFVTGGNGGERLKHRVVRYLERLPDIESNWERHEVSQRAIFETSYVSGLLDISGWYAEKLCSELVEEAGPVVKVVPPEDKTSFEISEFAVAHQNHWENEGEFDYNTRKYRGASRVTSSRITVT</sequence>
<dbReference type="AlphaFoldDB" id="A0A7D5P6V8"/>
<gene>
    <name evidence="1" type="ORF">HZS54_11775</name>
</gene>